<dbReference type="SUPFAM" id="SSF56954">
    <property type="entry name" value="Outer membrane efflux proteins (OEP)"/>
    <property type="match status" value="1"/>
</dbReference>
<feature type="chain" id="PRO_5012469571" description="Transporter" evidence="2">
    <location>
        <begin position="20"/>
        <end position="400"/>
    </location>
</feature>
<proteinExistence type="inferred from homology"/>
<dbReference type="InParanoid" id="A0A259TUI0"/>
<accession>A0A259TUI0</accession>
<dbReference type="EMBL" id="MQWB01000010">
    <property type="protein sequence ID" value="OZC01425.1"/>
    <property type="molecule type" value="Genomic_DNA"/>
</dbReference>
<dbReference type="Proteomes" id="UP000216446">
    <property type="component" value="Unassembled WGS sequence"/>
</dbReference>
<feature type="signal peptide" evidence="2">
    <location>
        <begin position="1"/>
        <end position="19"/>
    </location>
</feature>
<reference evidence="3 4" key="1">
    <citation type="submission" date="2016-11" db="EMBL/GenBank/DDBJ databases">
        <title>Study of marine rhodopsin-containing bacteria.</title>
        <authorList>
            <person name="Yoshizawa S."/>
            <person name="Kumagai Y."/>
            <person name="Kogure K."/>
        </authorList>
    </citation>
    <scope>NUCLEOTIDE SEQUENCE [LARGE SCALE GENOMIC DNA]</scope>
    <source>
        <strain evidence="3 4">SG-29</strain>
    </source>
</reference>
<protein>
    <recommendedName>
        <fullName evidence="5">Transporter</fullName>
    </recommendedName>
</protein>
<dbReference type="InterPro" id="IPR003423">
    <property type="entry name" value="OMP_efflux"/>
</dbReference>
<dbReference type="Pfam" id="PF02321">
    <property type="entry name" value="OEP"/>
    <property type="match status" value="1"/>
</dbReference>
<dbReference type="AlphaFoldDB" id="A0A259TUI0"/>
<keyword evidence="2" id="KW-0732">Signal</keyword>
<keyword evidence="4" id="KW-1185">Reference proteome</keyword>
<evidence type="ECO:0000256" key="1">
    <source>
        <dbReference type="ARBA" id="ARBA00007613"/>
    </source>
</evidence>
<comment type="caution">
    <text evidence="3">The sequence shown here is derived from an EMBL/GenBank/DDBJ whole genome shotgun (WGS) entry which is preliminary data.</text>
</comment>
<dbReference type="PANTHER" id="PTHR30203:SF24">
    <property type="entry name" value="BLR4935 PROTEIN"/>
    <property type="match status" value="1"/>
</dbReference>
<evidence type="ECO:0000256" key="2">
    <source>
        <dbReference type="SAM" id="SignalP"/>
    </source>
</evidence>
<dbReference type="InterPro" id="IPR010131">
    <property type="entry name" value="MdtP/NodT-like"/>
</dbReference>
<gene>
    <name evidence="3" type="ORF">BSZ36_17240</name>
</gene>
<dbReference type="PANTHER" id="PTHR30203">
    <property type="entry name" value="OUTER MEMBRANE CATION EFFLUX PROTEIN"/>
    <property type="match status" value="1"/>
</dbReference>
<organism evidence="3 4">
    <name type="scientific">Rubricoccus marinus</name>
    <dbReference type="NCBI Taxonomy" id="716817"/>
    <lineage>
        <taxon>Bacteria</taxon>
        <taxon>Pseudomonadati</taxon>
        <taxon>Rhodothermota</taxon>
        <taxon>Rhodothermia</taxon>
        <taxon>Rhodothermales</taxon>
        <taxon>Rubricoccaceae</taxon>
        <taxon>Rubricoccus</taxon>
    </lineage>
</organism>
<dbReference type="GO" id="GO:0015562">
    <property type="term" value="F:efflux transmembrane transporter activity"/>
    <property type="evidence" value="ECO:0007669"/>
    <property type="project" value="InterPro"/>
</dbReference>
<dbReference type="Gene3D" id="1.20.1600.10">
    <property type="entry name" value="Outer membrane efflux proteins (OEP)"/>
    <property type="match status" value="1"/>
</dbReference>
<comment type="similarity">
    <text evidence="1">Belongs to the outer membrane factor (OMF) (TC 1.B.17) family.</text>
</comment>
<evidence type="ECO:0008006" key="5">
    <source>
        <dbReference type="Google" id="ProtNLM"/>
    </source>
</evidence>
<name>A0A259TUI0_9BACT</name>
<dbReference type="RefSeq" id="WP_094551539.1">
    <property type="nucleotide sequence ID" value="NZ_MQWB01000010.1"/>
</dbReference>
<sequence length="400" mass="41232">MRALLLPLLLLAVPASAQAPDSLTVFEALSLVERAHPLVRASEALATSREAAVGGVTAWAAPTLGYAVEGVGASGGFEQRIVAGVEVGPASLARAERQRLAAEARAYGFDADATRRALRARVVAAYVDLGVAESRVGLRLEAVALADSLVRVARLREEAGEGAGLETLRAELEAERARATLAAAVGQREAARAAAVASLGLPVDGAAAAPTLTLPDVLPPTGATAPLVAAAGARVEAAQASADAARASRRPVWSAEVFPQHFGGDTFGAGFQVGVRLPLGQGRIVASRVRAAEAARQSAEAERDGLAAERRASVAAAEARVRSARVTLEAARGAPVERAEALLALALRGYQLGEVTQPMLLGARQALLDAREVGLDAFRDALLAVVAWERVSGERVLFTD</sequence>
<evidence type="ECO:0000313" key="4">
    <source>
        <dbReference type="Proteomes" id="UP000216446"/>
    </source>
</evidence>
<evidence type="ECO:0000313" key="3">
    <source>
        <dbReference type="EMBL" id="OZC01425.1"/>
    </source>
</evidence>